<dbReference type="AlphaFoldDB" id="A0ABD3M617"/>
<feature type="region of interest" description="Disordered" evidence="4">
    <location>
        <begin position="304"/>
        <end position="391"/>
    </location>
</feature>
<feature type="region of interest" description="Disordered" evidence="4">
    <location>
        <begin position="1"/>
        <end position="31"/>
    </location>
</feature>
<keyword evidence="3" id="KW-0694">RNA-binding</keyword>
<dbReference type="InterPro" id="IPR000504">
    <property type="entry name" value="RRM_dom"/>
</dbReference>
<dbReference type="Pfam" id="PF14304">
    <property type="entry name" value="CSTF_C"/>
    <property type="match status" value="1"/>
</dbReference>
<comment type="caution">
    <text evidence="6">The sequence shown here is derived from an EMBL/GenBank/DDBJ whole genome shotgun (WGS) entry which is preliminary data.</text>
</comment>
<dbReference type="CDD" id="cd12398">
    <property type="entry name" value="RRM_CSTF2_RNA15_like"/>
    <property type="match status" value="1"/>
</dbReference>
<evidence type="ECO:0000256" key="1">
    <source>
        <dbReference type="ARBA" id="ARBA00004123"/>
    </source>
</evidence>
<protein>
    <recommendedName>
        <fullName evidence="5">RRM domain-containing protein</fullName>
    </recommendedName>
</protein>
<evidence type="ECO:0000256" key="3">
    <source>
        <dbReference type="PROSITE-ProRule" id="PRU00176"/>
    </source>
</evidence>
<gene>
    <name evidence="6" type="ORF">ACHAWU_000788</name>
</gene>
<dbReference type="Pfam" id="PF14327">
    <property type="entry name" value="CSTF2_hinge"/>
    <property type="match status" value="1"/>
</dbReference>
<evidence type="ECO:0000259" key="5">
    <source>
        <dbReference type="PROSITE" id="PS50102"/>
    </source>
</evidence>
<dbReference type="EMBL" id="JALLBG020000200">
    <property type="protein sequence ID" value="KAL3759489.1"/>
    <property type="molecule type" value="Genomic_DNA"/>
</dbReference>
<evidence type="ECO:0000256" key="2">
    <source>
        <dbReference type="ARBA" id="ARBA00023242"/>
    </source>
</evidence>
<reference evidence="6 7" key="1">
    <citation type="submission" date="2024-10" db="EMBL/GenBank/DDBJ databases">
        <title>Updated reference genomes for cyclostephanoid diatoms.</title>
        <authorList>
            <person name="Roberts W.R."/>
            <person name="Alverson A.J."/>
        </authorList>
    </citation>
    <scope>NUCLEOTIDE SEQUENCE [LARGE SCALE GENOMIC DNA]</scope>
    <source>
        <strain evidence="6 7">AJA232-27</strain>
    </source>
</reference>
<sequence>MWNSSIASTPSYYGQQQQPPQLPMAVQQPPPPNAAAAAAAIAAASSGQKHDIFVGNLAFATTEEQLYAAFSELGRIVKIRMVSDLETGKPRGFAFVEFEDPQAALSAIRNMNDYEINGRKLRVNFSNSSHLETLANQLGMDLSHVGGKGKSAGDADDTNATSVVGAGGLGGAGGVGGHAMAGGNEGMATVGGGVAGSKAVASALKNMNKGEMYDIVAKLKEIADTNPDEARKLLTQHPQLPEAILYCMSELDMIKTPVGTALGMGVPSLAPPNLAPPPLLTTMAKPIDPRAQLSTSMPPPLPGVVAQAQQQPPPPIMAMPSDPRARPADPRAAAAARDPRAAAAGGVPPPNFPPPPPMMQHPPPSMPPPPMGMAPPPPQQQPPVLPPGVAGLDPNLVQQVMALTPAQIAQLPPDKQQSILALRQQITGGVLR</sequence>
<dbReference type="InterPro" id="IPR035979">
    <property type="entry name" value="RBD_domain_sf"/>
</dbReference>
<dbReference type="GO" id="GO:0005634">
    <property type="term" value="C:nucleus"/>
    <property type="evidence" value="ECO:0007669"/>
    <property type="project" value="UniProtKB-SubCell"/>
</dbReference>
<keyword evidence="7" id="KW-1185">Reference proteome</keyword>
<dbReference type="InterPro" id="IPR026896">
    <property type="entry name" value="CSTF_C"/>
</dbReference>
<dbReference type="PROSITE" id="PS50102">
    <property type="entry name" value="RRM"/>
    <property type="match status" value="1"/>
</dbReference>
<dbReference type="GO" id="GO:0003723">
    <property type="term" value="F:RNA binding"/>
    <property type="evidence" value="ECO:0007669"/>
    <property type="project" value="UniProtKB-UniRule"/>
</dbReference>
<dbReference type="Pfam" id="PF00076">
    <property type="entry name" value="RRM_1"/>
    <property type="match status" value="1"/>
</dbReference>
<evidence type="ECO:0000313" key="6">
    <source>
        <dbReference type="EMBL" id="KAL3759489.1"/>
    </source>
</evidence>
<evidence type="ECO:0000313" key="7">
    <source>
        <dbReference type="Proteomes" id="UP001530293"/>
    </source>
</evidence>
<name>A0ABD3M617_9STRA</name>
<dbReference type="Proteomes" id="UP001530293">
    <property type="component" value="Unassembled WGS sequence"/>
</dbReference>
<accession>A0ABD3M617</accession>
<dbReference type="PANTHER" id="PTHR45735:SF2">
    <property type="entry name" value="CLEAVAGE STIMULATION FACTOR SUBUNIT 2"/>
    <property type="match status" value="1"/>
</dbReference>
<dbReference type="SUPFAM" id="SSF54928">
    <property type="entry name" value="RNA-binding domain, RBD"/>
    <property type="match status" value="1"/>
</dbReference>
<dbReference type="Gene3D" id="1.25.40.630">
    <property type="match status" value="1"/>
</dbReference>
<organism evidence="6 7">
    <name type="scientific">Discostella pseudostelligera</name>
    <dbReference type="NCBI Taxonomy" id="259834"/>
    <lineage>
        <taxon>Eukaryota</taxon>
        <taxon>Sar</taxon>
        <taxon>Stramenopiles</taxon>
        <taxon>Ochrophyta</taxon>
        <taxon>Bacillariophyta</taxon>
        <taxon>Coscinodiscophyceae</taxon>
        <taxon>Thalassiosirophycidae</taxon>
        <taxon>Stephanodiscales</taxon>
        <taxon>Stephanodiscaceae</taxon>
        <taxon>Discostella</taxon>
    </lineage>
</organism>
<feature type="compositionally biased region" description="Low complexity" evidence="4">
    <location>
        <begin position="330"/>
        <end position="346"/>
    </location>
</feature>
<proteinExistence type="predicted"/>
<dbReference type="InterPro" id="IPR038192">
    <property type="entry name" value="CSTF_C_sf"/>
</dbReference>
<dbReference type="SMART" id="SM00360">
    <property type="entry name" value="RRM"/>
    <property type="match status" value="1"/>
</dbReference>
<comment type="subcellular location">
    <subcellularLocation>
        <location evidence="1">Nucleus</location>
    </subcellularLocation>
</comment>
<feature type="compositionally biased region" description="Polar residues" evidence="4">
    <location>
        <begin position="1"/>
        <end position="14"/>
    </location>
</feature>
<evidence type="ECO:0000256" key="4">
    <source>
        <dbReference type="SAM" id="MobiDB-lite"/>
    </source>
</evidence>
<feature type="compositionally biased region" description="Low complexity" evidence="4">
    <location>
        <begin position="15"/>
        <end position="27"/>
    </location>
</feature>
<dbReference type="PANTHER" id="PTHR45735">
    <property type="entry name" value="CLEAVAGE STIMULATION FACTOR SUBUNIT 2"/>
    <property type="match status" value="1"/>
</dbReference>
<feature type="compositionally biased region" description="Pro residues" evidence="4">
    <location>
        <begin position="347"/>
        <end position="386"/>
    </location>
</feature>
<dbReference type="Gene3D" id="3.30.70.330">
    <property type="match status" value="1"/>
</dbReference>
<feature type="domain" description="RRM" evidence="5">
    <location>
        <begin position="50"/>
        <end position="128"/>
    </location>
</feature>
<keyword evidence="2" id="KW-0539">Nucleus</keyword>
<dbReference type="InterPro" id="IPR025742">
    <property type="entry name" value="CSTF2_hinge"/>
</dbReference>
<dbReference type="InterPro" id="IPR012677">
    <property type="entry name" value="Nucleotide-bd_a/b_plait_sf"/>
</dbReference>
<dbReference type="Gene3D" id="1.10.20.70">
    <property type="entry name" value="Transcription termination and cleavage factor, C-terminal domain"/>
    <property type="match status" value="1"/>
</dbReference>